<dbReference type="Proteomes" id="UP000805193">
    <property type="component" value="Unassembled WGS sequence"/>
</dbReference>
<comment type="caution">
    <text evidence="1">The sequence shown here is derived from an EMBL/GenBank/DDBJ whole genome shotgun (WGS) entry which is preliminary data.</text>
</comment>
<name>A0AC60P2G7_IXOPE</name>
<proteinExistence type="predicted"/>
<accession>A0AC60P2G7</accession>
<organism evidence="1 2">
    <name type="scientific">Ixodes persulcatus</name>
    <name type="common">Taiga tick</name>
    <dbReference type="NCBI Taxonomy" id="34615"/>
    <lineage>
        <taxon>Eukaryota</taxon>
        <taxon>Metazoa</taxon>
        <taxon>Ecdysozoa</taxon>
        <taxon>Arthropoda</taxon>
        <taxon>Chelicerata</taxon>
        <taxon>Arachnida</taxon>
        <taxon>Acari</taxon>
        <taxon>Parasitiformes</taxon>
        <taxon>Ixodida</taxon>
        <taxon>Ixodoidea</taxon>
        <taxon>Ixodidae</taxon>
        <taxon>Ixodinae</taxon>
        <taxon>Ixodes</taxon>
    </lineage>
</organism>
<gene>
    <name evidence="1" type="ORF">HPB47_009261</name>
</gene>
<protein>
    <submittedName>
        <fullName evidence="1">Uncharacterized protein</fullName>
    </submittedName>
</protein>
<keyword evidence="2" id="KW-1185">Reference proteome</keyword>
<sequence>MRLENGLNQQRRLRWLTVSTRASDAKSEITVRLYEPCVQHKEATSLEEKRENRRMVQAVIDSGAEISVVRERVAPEVKRSSGRVILTGAFRGQPERRSTPYTDESSHKLLNEHLGSGIDMLLTPDDYDNPRSGCGMPHFEPVNLEPEDEKDEEEALEAYGGCNPEDHCETGKQESTNDSERCGRRPCGFKIKPRDRRRRAKSTPQPAATARTREPTVTQGSQEERGGLDAETPEGIIVFTAWRISGLGSRPEQATETQAEEATQD</sequence>
<reference evidence="1 2" key="1">
    <citation type="journal article" date="2020" name="Cell">
        <title>Large-Scale Comparative Analyses of Tick Genomes Elucidate Their Genetic Diversity and Vector Capacities.</title>
        <authorList>
            <consortium name="Tick Genome and Microbiome Consortium (TIGMIC)"/>
            <person name="Jia N."/>
            <person name="Wang J."/>
            <person name="Shi W."/>
            <person name="Du L."/>
            <person name="Sun Y."/>
            <person name="Zhan W."/>
            <person name="Jiang J.F."/>
            <person name="Wang Q."/>
            <person name="Zhang B."/>
            <person name="Ji P."/>
            <person name="Bell-Sakyi L."/>
            <person name="Cui X.M."/>
            <person name="Yuan T.T."/>
            <person name="Jiang B.G."/>
            <person name="Yang W.F."/>
            <person name="Lam T.T."/>
            <person name="Chang Q.C."/>
            <person name="Ding S.J."/>
            <person name="Wang X.J."/>
            <person name="Zhu J.G."/>
            <person name="Ruan X.D."/>
            <person name="Zhao L."/>
            <person name="Wei J.T."/>
            <person name="Ye R.Z."/>
            <person name="Que T.C."/>
            <person name="Du C.H."/>
            <person name="Zhou Y.H."/>
            <person name="Cheng J.X."/>
            <person name="Dai P.F."/>
            <person name="Guo W.B."/>
            <person name="Han X.H."/>
            <person name="Huang E.J."/>
            <person name="Li L.F."/>
            <person name="Wei W."/>
            <person name="Gao Y.C."/>
            <person name="Liu J.Z."/>
            <person name="Shao H.Z."/>
            <person name="Wang X."/>
            <person name="Wang C.C."/>
            <person name="Yang T.C."/>
            <person name="Huo Q.B."/>
            <person name="Li W."/>
            <person name="Chen H.Y."/>
            <person name="Chen S.E."/>
            <person name="Zhou L.G."/>
            <person name="Ni X.B."/>
            <person name="Tian J.H."/>
            <person name="Sheng Y."/>
            <person name="Liu T."/>
            <person name="Pan Y.S."/>
            <person name="Xia L.Y."/>
            <person name="Li J."/>
            <person name="Zhao F."/>
            <person name="Cao W.C."/>
        </authorList>
    </citation>
    <scope>NUCLEOTIDE SEQUENCE [LARGE SCALE GENOMIC DNA]</scope>
    <source>
        <strain evidence="1">Iper-2018</strain>
    </source>
</reference>
<evidence type="ECO:0000313" key="1">
    <source>
        <dbReference type="EMBL" id="KAG0413608.1"/>
    </source>
</evidence>
<evidence type="ECO:0000313" key="2">
    <source>
        <dbReference type="Proteomes" id="UP000805193"/>
    </source>
</evidence>
<dbReference type="EMBL" id="JABSTQ010011246">
    <property type="protein sequence ID" value="KAG0413608.1"/>
    <property type="molecule type" value="Genomic_DNA"/>
</dbReference>